<gene>
    <name evidence="2" type="ORF">MUN88_11665</name>
</gene>
<evidence type="ECO:0000313" key="2">
    <source>
        <dbReference type="EMBL" id="UOQ46756.1"/>
    </source>
</evidence>
<organism evidence="2 3">
    <name type="scientific">Gracilibacillus caseinilyticus</name>
    <dbReference type="NCBI Taxonomy" id="2932256"/>
    <lineage>
        <taxon>Bacteria</taxon>
        <taxon>Bacillati</taxon>
        <taxon>Bacillota</taxon>
        <taxon>Bacilli</taxon>
        <taxon>Bacillales</taxon>
        <taxon>Bacillaceae</taxon>
        <taxon>Gracilibacillus</taxon>
    </lineage>
</organism>
<sequence>MEQYYPNNYDYMYDQYGNMYPQDRQVFFFPFFPGSGSGGGQWNPWGPGPGGPGGPGGGPGGPPPFGPPGSGGGAGMPPGPPPQQVPAPPNQLGDGPQLYAVDPGSIRGCLYRYTYIWLNRFNSFWFYPTYIGRQSVSGYRWTGFNWVYFGIDLDRINSFTCV</sequence>
<keyword evidence="3" id="KW-1185">Reference proteome</keyword>
<dbReference type="EMBL" id="CP095072">
    <property type="protein sequence ID" value="UOQ46756.1"/>
    <property type="molecule type" value="Genomic_DNA"/>
</dbReference>
<feature type="compositionally biased region" description="Pro residues" evidence="1">
    <location>
        <begin position="77"/>
        <end position="89"/>
    </location>
</feature>
<name>A0ABY4ERQ0_9BACI</name>
<feature type="region of interest" description="Disordered" evidence="1">
    <location>
        <begin position="40"/>
        <end position="97"/>
    </location>
</feature>
<proteinExistence type="predicted"/>
<accession>A0ABY4ERQ0</accession>
<protein>
    <recommendedName>
        <fullName evidence="4">Transporter</fullName>
    </recommendedName>
</protein>
<dbReference type="Proteomes" id="UP000831782">
    <property type="component" value="Chromosome"/>
</dbReference>
<evidence type="ECO:0008006" key="4">
    <source>
        <dbReference type="Google" id="ProtNLM"/>
    </source>
</evidence>
<reference evidence="2 3" key="1">
    <citation type="submission" date="2022-04" db="EMBL/GenBank/DDBJ databases">
        <title>Gracilibacillus sp. isolated from saltern.</title>
        <authorList>
            <person name="Won M."/>
            <person name="Lee C.-M."/>
            <person name="Woen H.-Y."/>
            <person name="Kwon S.-W."/>
        </authorList>
    </citation>
    <scope>NUCLEOTIDE SEQUENCE [LARGE SCALE GENOMIC DNA]</scope>
    <source>
        <strain evidence="2 3">SSWR10-1</strain>
    </source>
</reference>
<evidence type="ECO:0000313" key="3">
    <source>
        <dbReference type="Proteomes" id="UP000831782"/>
    </source>
</evidence>
<evidence type="ECO:0000256" key="1">
    <source>
        <dbReference type="SAM" id="MobiDB-lite"/>
    </source>
</evidence>